<feature type="non-terminal residue" evidence="11">
    <location>
        <position position="291"/>
    </location>
</feature>
<keyword evidence="6" id="KW-0032">Aminotransferase</keyword>
<dbReference type="CDD" id="cd00610">
    <property type="entry name" value="OAT_like"/>
    <property type="match status" value="1"/>
</dbReference>
<dbReference type="PANTHER" id="PTHR45688:SF3">
    <property type="entry name" value="ALANINE--GLYOXYLATE AMINOTRANSFERASE 2, MITOCHONDRIAL"/>
    <property type="match status" value="1"/>
</dbReference>
<evidence type="ECO:0000256" key="9">
    <source>
        <dbReference type="ARBA" id="ARBA00022946"/>
    </source>
</evidence>
<sequence length="291" mass="31317">GALQKSFFGNSGAEALEGAMRLAKQFTNRTELVCLTMSFHGRTVGTLSITGNYSRKKGGGPYLSGIAFAPAPYCYRCPFKLKYPQCGVACAEFLESVFRYQTAGGVAAFIAEPVLGEGGIIIPPPEYFKTAMEIVRDNGALFIADEVQSGFGRTGKLFAIEHYDVEPDIMCMAKGIANGFPLGAFITRPDIAEAFAPGDHLSTFGGNPVSCAAAMANIDVMSDEKLPQNATVRGDELMNSLIEFKEKYSLVGDVRGKGLMIGIELIKDKNKTPAAEEARQIRRLCREAGVL</sequence>
<evidence type="ECO:0000256" key="10">
    <source>
        <dbReference type="ARBA" id="ARBA00023128"/>
    </source>
</evidence>
<keyword evidence="9" id="KW-0809">Transit peptide</keyword>
<dbReference type="Pfam" id="PF00202">
    <property type="entry name" value="Aminotran_3"/>
    <property type="match status" value="1"/>
</dbReference>
<dbReference type="InterPro" id="IPR015421">
    <property type="entry name" value="PyrdxlP-dep_Trfase_major"/>
</dbReference>
<comment type="subunit">
    <text evidence="4">Homotetramer.</text>
</comment>
<gene>
    <name evidence="11" type="ORF">S01H4_38849</name>
</gene>
<dbReference type="PANTHER" id="PTHR45688">
    <property type="match status" value="1"/>
</dbReference>
<accession>X1BFP4</accession>
<dbReference type="EMBL" id="BART01020991">
    <property type="protein sequence ID" value="GAG94764.1"/>
    <property type="molecule type" value="Genomic_DNA"/>
</dbReference>
<dbReference type="AlphaFoldDB" id="X1BFP4"/>
<dbReference type="InterPro" id="IPR049704">
    <property type="entry name" value="Aminotrans_3_PPA_site"/>
</dbReference>
<dbReference type="PROSITE" id="PS00600">
    <property type="entry name" value="AA_TRANSFER_CLASS_3"/>
    <property type="match status" value="1"/>
</dbReference>
<feature type="non-terminal residue" evidence="11">
    <location>
        <position position="1"/>
    </location>
</feature>
<evidence type="ECO:0000256" key="3">
    <source>
        <dbReference type="ARBA" id="ARBA00008954"/>
    </source>
</evidence>
<comment type="subcellular location">
    <subcellularLocation>
        <location evidence="2">Mitochondrion</location>
    </subcellularLocation>
</comment>
<comment type="similarity">
    <text evidence="3">Belongs to the class-III pyridoxal-phosphate-dependent aminotransferase family.</text>
</comment>
<organism evidence="11">
    <name type="scientific">marine sediment metagenome</name>
    <dbReference type="NCBI Taxonomy" id="412755"/>
    <lineage>
        <taxon>unclassified sequences</taxon>
        <taxon>metagenomes</taxon>
        <taxon>ecological metagenomes</taxon>
    </lineage>
</organism>
<keyword evidence="8" id="KW-0663">Pyridoxal phosphate</keyword>
<protein>
    <recommendedName>
        <fullName evidence="5">alanine--glyoxylate transaminase</fullName>
        <ecNumber evidence="5">2.6.1.44</ecNumber>
    </recommendedName>
</protein>
<keyword evidence="7" id="KW-0808">Transferase</keyword>
<name>X1BFP4_9ZZZZ</name>
<dbReference type="GO" id="GO:0030170">
    <property type="term" value="F:pyridoxal phosphate binding"/>
    <property type="evidence" value="ECO:0007669"/>
    <property type="project" value="InterPro"/>
</dbReference>
<dbReference type="EC" id="2.6.1.44" evidence="5"/>
<evidence type="ECO:0000256" key="7">
    <source>
        <dbReference type="ARBA" id="ARBA00022679"/>
    </source>
</evidence>
<evidence type="ECO:0000256" key="6">
    <source>
        <dbReference type="ARBA" id="ARBA00022576"/>
    </source>
</evidence>
<reference evidence="11" key="1">
    <citation type="journal article" date="2014" name="Front. Microbiol.">
        <title>High frequency of phylogenetically diverse reductive dehalogenase-homologous genes in deep subseafloor sedimentary metagenomes.</title>
        <authorList>
            <person name="Kawai M."/>
            <person name="Futagami T."/>
            <person name="Toyoda A."/>
            <person name="Takaki Y."/>
            <person name="Nishi S."/>
            <person name="Hori S."/>
            <person name="Arai W."/>
            <person name="Tsubouchi T."/>
            <person name="Morono Y."/>
            <person name="Uchiyama I."/>
            <person name="Ito T."/>
            <person name="Fujiyama A."/>
            <person name="Inagaki F."/>
            <person name="Takami H."/>
        </authorList>
    </citation>
    <scope>NUCLEOTIDE SEQUENCE</scope>
    <source>
        <strain evidence="11">Expedition CK06-06</strain>
    </source>
</reference>
<evidence type="ECO:0000256" key="1">
    <source>
        <dbReference type="ARBA" id="ARBA00001933"/>
    </source>
</evidence>
<comment type="caution">
    <text evidence="11">The sequence shown here is derived from an EMBL/GenBank/DDBJ whole genome shotgun (WGS) entry which is preliminary data.</text>
</comment>
<dbReference type="GO" id="GO:0008453">
    <property type="term" value="F:alanine-glyoxylate transaminase activity"/>
    <property type="evidence" value="ECO:0007669"/>
    <property type="project" value="UniProtKB-EC"/>
</dbReference>
<dbReference type="Gene3D" id="3.40.640.10">
    <property type="entry name" value="Type I PLP-dependent aspartate aminotransferase-like (Major domain)"/>
    <property type="match status" value="1"/>
</dbReference>
<evidence type="ECO:0000313" key="11">
    <source>
        <dbReference type="EMBL" id="GAG94764.1"/>
    </source>
</evidence>
<evidence type="ECO:0000256" key="8">
    <source>
        <dbReference type="ARBA" id="ARBA00022898"/>
    </source>
</evidence>
<proteinExistence type="inferred from homology"/>
<dbReference type="FunFam" id="3.40.640.10:FF:000004">
    <property type="entry name" value="Acetylornithine aminotransferase"/>
    <property type="match status" value="1"/>
</dbReference>
<dbReference type="InterPro" id="IPR015424">
    <property type="entry name" value="PyrdxlP-dep_Trfase"/>
</dbReference>
<keyword evidence="10" id="KW-0496">Mitochondrion</keyword>
<evidence type="ECO:0000256" key="2">
    <source>
        <dbReference type="ARBA" id="ARBA00004173"/>
    </source>
</evidence>
<dbReference type="SUPFAM" id="SSF53383">
    <property type="entry name" value="PLP-dependent transferases"/>
    <property type="match status" value="1"/>
</dbReference>
<comment type="cofactor">
    <cofactor evidence="1">
        <name>pyridoxal 5'-phosphate</name>
        <dbReference type="ChEBI" id="CHEBI:597326"/>
    </cofactor>
</comment>
<evidence type="ECO:0000256" key="5">
    <source>
        <dbReference type="ARBA" id="ARBA00013049"/>
    </source>
</evidence>
<dbReference type="InterPro" id="IPR005814">
    <property type="entry name" value="Aminotrans_3"/>
</dbReference>
<evidence type="ECO:0000256" key="4">
    <source>
        <dbReference type="ARBA" id="ARBA00011881"/>
    </source>
</evidence>
<dbReference type="GO" id="GO:0005739">
    <property type="term" value="C:mitochondrion"/>
    <property type="evidence" value="ECO:0007669"/>
    <property type="project" value="UniProtKB-SubCell"/>
</dbReference>